<evidence type="ECO:0000256" key="5">
    <source>
        <dbReference type="ARBA" id="ARBA00022692"/>
    </source>
</evidence>
<feature type="transmembrane region" description="Helical" evidence="12">
    <location>
        <begin position="12"/>
        <end position="33"/>
    </location>
</feature>
<sequence length="250" mass="28749">MVAILRRIFGIIFSVKFIMGTLGNGFIALMNIIDWVKGRKISSVDQILTALAISRITLIWLVFIDWWVFVFYPSLQMTGKLLSTYFISWTVMNHFKNVVLITLLVSLFILFLNIVLVIIYSDMCVDDDQRNVSHTTRLSEYAQICKLLSFTNPMFLLVPFVMALATFLFLIFSLWRHLKSMQHTAKTHIRALQTVIVSVLFYTIFFLSFFFVCESLEFWVTGKIPDLFVCLGSGKCCSFCSSICSDLGKQ</sequence>
<dbReference type="Proteomes" id="UP001152836">
    <property type="component" value="Unassembled WGS sequence"/>
</dbReference>
<evidence type="ECO:0000256" key="9">
    <source>
        <dbReference type="ARBA" id="ARBA00023170"/>
    </source>
</evidence>
<feature type="transmembrane region" description="Helical" evidence="12">
    <location>
        <begin position="98"/>
        <end position="120"/>
    </location>
</feature>
<feature type="transmembrane region" description="Helical" evidence="12">
    <location>
        <begin position="195"/>
        <end position="212"/>
    </location>
</feature>
<keyword evidence="7" id="KW-0297">G-protein coupled receptor</keyword>
<dbReference type="GO" id="GO:0033038">
    <property type="term" value="F:bitter taste receptor activity"/>
    <property type="evidence" value="ECO:0007669"/>
    <property type="project" value="InterPro"/>
</dbReference>
<accession>A0AAV0AC74</accession>
<protein>
    <submittedName>
        <fullName evidence="13">Tas2r113 protein</fullName>
    </submittedName>
</protein>
<evidence type="ECO:0000256" key="8">
    <source>
        <dbReference type="ARBA" id="ARBA00023136"/>
    </source>
</evidence>
<evidence type="ECO:0000256" key="6">
    <source>
        <dbReference type="ARBA" id="ARBA00022989"/>
    </source>
</evidence>
<keyword evidence="6 12" id="KW-1133">Transmembrane helix</keyword>
<dbReference type="AlphaFoldDB" id="A0AAV0AC74"/>
<keyword evidence="10" id="KW-0807">Transducer</keyword>
<dbReference type="PANTHER" id="PTHR11394">
    <property type="entry name" value="TASTE RECEPTOR TYPE 2"/>
    <property type="match status" value="1"/>
</dbReference>
<keyword evidence="4" id="KW-0716">Sensory transduction</keyword>
<dbReference type="InterPro" id="IPR007960">
    <property type="entry name" value="TAS2R"/>
</dbReference>
<comment type="subcellular location">
    <subcellularLocation>
        <location evidence="1">Membrane</location>
        <topology evidence="1">Multi-pass membrane protein</topology>
    </subcellularLocation>
</comment>
<evidence type="ECO:0000256" key="2">
    <source>
        <dbReference type="ARBA" id="ARBA00007376"/>
    </source>
</evidence>
<dbReference type="EMBL" id="CALSGD010001622">
    <property type="protein sequence ID" value="CAH7426496.1"/>
    <property type="molecule type" value="Genomic_DNA"/>
</dbReference>
<feature type="transmembrane region" description="Helical" evidence="12">
    <location>
        <begin position="156"/>
        <end position="175"/>
    </location>
</feature>
<keyword evidence="9" id="KW-0675">Receptor</keyword>
<evidence type="ECO:0000256" key="12">
    <source>
        <dbReference type="SAM" id="Phobius"/>
    </source>
</evidence>
<keyword evidence="3" id="KW-0919">Taste</keyword>
<keyword evidence="8 12" id="KW-0472">Membrane</keyword>
<evidence type="ECO:0000256" key="4">
    <source>
        <dbReference type="ARBA" id="ARBA00022606"/>
    </source>
</evidence>
<feature type="transmembrane region" description="Helical" evidence="12">
    <location>
        <begin position="53"/>
        <end position="72"/>
    </location>
</feature>
<reference evidence="13" key="1">
    <citation type="submission" date="2022-06" db="EMBL/GenBank/DDBJ databases">
        <authorList>
            <person name="Andreotti S."/>
            <person name="Wyler E."/>
        </authorList>
    </citation>
    <scope>NUCLEOTIDE SEQUENCE</scope>
</reference>
<evidence type="ECO:0000313" key="14">
    <source>
        <dbReference type="Proteomes" id="UP001152836"/>
    </source>
</evidence>
<evidence type="ECO:0000256" key="3">
    <source>
        <dbReference type="ARBA" id="ARBA00022480"/>
    </source>
</evidence>
<comment type="similarity">
    <text evidence="2 11">Belongs to the G-protein coupled receptor T2R family.</text>
</comment>
<dbReference type="GO" id="GO:0004930">
    <property type="term" value="F:G protein-coupled receptor activity"/>
    <property type="evidence" value="ECO:0007669"/>
    <property type="project" value="UniProtKB-KW"/>
</dbReference>
<dbReference type="GO" id="GO:0016020">
    <property type="term" value="C:membrane"/>
    <property type="evidence" value="ECO:0007669"/>
    <property type="project" value="UniProtKB-SubCell"/>
</dbReference>
<evidence type="ECO:0000256" key="10">
    <source>
        <dbReference type="ARBA" id="ARBA00023224"/>
    </source>
</evidence>
<name>A0AAV0AC74_PHORO</name>
<proteinExistence type="inferred from homology"/>
<organism evidence="13 14">
    <name type="scientific">Phodopus roborovskii</name>
    <name type="common">Roborovski's desert hamster</name>
    <name type="synonym">Cricetulus roborovskii</name>
    <dbReference type="NCBI Taxonomy" id="109678"/>
    <lineage>
        <taxon>Eukaryota</taxon>
        <taxon>Metazoa</taxon>
        <taxon>Chordata</taxon>
        <taxon>Craniata</taxon>
        <taxon>Vertebrata</taxon>
        <taxon>Euteleostomi</taxon>
        <taxon>Mammalia</taxon>
        <taxon>Eutheria</taxon>
        <taxon>Euarchontoglires</taxon>
        <taxon>Glires</taxon>
        <taxon>Rodentia</taxon>
        <taxon>Myomorpha</taxon>
        <taxon>Muroidea</taxon>
        <taxon>Cricetidae</taxon>
        <taxon>Cricetinae</taxon>
        <taxon>Phodopus</taxon>
    </lineage>
</organism>
<gene>
    <name evidence="13" type="primary">Tas2r113</name>
    <name evidence="13" type="ORF">PHOROB_LOCUS16944</name>
</gene>
<dbReference type="Pfam" id="PF05296">
    <property type="entry name" value="TAS2R"/>
    <property type="match status" value="1"/>
</dbReference>
<evidence type="ECO:0000256" key="11">
    <source>
        <dbReference type="RuleBase" id="RU004423"/>
    </source>
</evidence>
<keyword evidence="14" id="KW-1185">Reference proteome</keyword>
<evidence type="ECO:0000256" key="1">
    <source>
        <dbReference type="ARBA" id="ARBA00004141"/>
    </source>
</evidence>
<keyword evidence="5 12" id="KW-0812">Transmembrane</keyword>
<evidence type="ECO:0000313" key="13">
    <source>
        <dbReference type="EMBL" id="CAH7426496.1"/>
    </source>
</evidence>
<dbReference type="SUPFAM" id="SSF81321">
    <property type="entry name" value="Family A G protein-coupled receptor-like"/>
    <property type="match status" value="1"/>
</dbReference>
<dbReference type="PANTHER" id="PTHR11394:SF42">
    <property type="entry name" value="TASTE RECEPTOR TYPE 2 MEMBER 113"/>
    <property type="match status" value="1"/>
</dbReference>
<comment type="caution">
    <text evidence="13">The sequence shown here is derived from an EMBL/GenBank/DDBJ whole genome shotgun (WGS) entry which is preliminary data.</text>
</comment>
<evidence type="ECO:0000256" key="7">
    <source>
        <dbReference type="ARBA" id="ARBA00023040"/>
    </source>
</evidence>